<feature type="region of interest" description="Disordered" evidence="1">
    <location>
        <begin position="194"/>
        <end position="218"/>
    </location>
</feature>
<accession>A0A3P7JI98</accession>
<dbReference type="Proteomes" id="UP000270094">
    <property type="component" value="Unassembled WGS sequence"/>
</dbReference>
<evidence type="ECO:0000256" key="1">
    <source>
        <dbReference type="SAM" id="MobiDB-lite"/>
    </source>
</evidence>
<reference evidence="2 3" key="1">
    <citation type="submission" date="2018-11" db="EMBL/GenBank/DDBJ databases">
        <authorList>
            <consortium name="Pathogen Informatics"/>
        </authorList>
    </citation>
    <scope>NUCLEOTIDE SEQUENCE [LARGE SCALE GENOMIC DNA]</scope>
</reference>
<evidence type="ECO:0000313" key="2">
    <source>
        <dbReference type="EMBL" id="VDM83126.1"/>
    </source>
</evidence>
<proteinExistence type="predicted"/>
<name>A0A3P7JI98_STRVU</name>
<keyword evidence="3" id="KW-1185">Reference proteome</keyword>
<evidence type="ECO:0000313" key="3">
    <source>
        <dbReference type="Proteomes" id="UP000270094"/>
    </source>
</evidence>
<organism evidence="2 3">
    <name type="scientific">Strongylus vulgaris</name>
    <name type="common">Blood worm</name>
    <dbReference type="NCBI Taxonomy" id="40348"/>
    <lineage>
        <taxon>Eukaryota</taxon>
        <taxon>Metazoa</taxon>
        <taxon>Ecdysozoa</taxon>
        <taxon>Nematoda</taxon>
        <taxon>Chromadorea</taxon>
        <taxon>Rhabditida</taxon>
        <taxon>Rhabditina</taxon>
        <taxon>Rhabditomorpha</taxon>
        <taxon>Strongyloidea</taxon>
        <taxon>Strongylidae</taxon>
        <taxon>Strongylus</taxon>
    </lineage>
</organism>
<protein>
    <submittedName>
        <fullName evidence="2">Uncharacterized protein</fullName>
    </submittedName>
</protein>
<gene>
    <name evidence="2" type="ORF">SVUK_LOCUS18124</name>
</gene>
<dbReference type="OrthoDB" id="410104at2759"/>
<feature type="compositionally biased region" description="Polar residues" evidence="1">
    <location>
        <begin position="205"/>
        <end position="218"/>
    </location>
</feature>
<sequence length="218" mass="24786">MAHSSFVVRKFPRNVGGVGFVVHPSLVLLVDSHEILSPRLAILRFPAKIKRRREAQNREIWIKNEKTVLLGSYPLHDFFMATPFMKKEHRRWAWESPNGTAHAENDHILTRRGVYWTSQWKHPSVVAQIAASFEQKCDSTESWKIRSVTVIEEGEKSHMTTETTKDYDLLLGGLRTVVKVLNASHKKLGTNFSLQGSAREEKSTEAGSDSRATGSQYQ</sequence>
<dbReference type="AlphaFoldDB" id="A0A3P7JI98"/>
<dbReference type="EMBL" id="UYYB01121227">
    <property type="protein sequence ID" value="VDM83126.1"/>
    <property type="molecule type" value="Genomic_DNA"/>
</dbReference>